<dbReference type="Proteomes" id="UP001320420">
    <property type="component" value="Unassembled WGS sequence"/>
</dbReference>
<dbReference type="SMART" id="SM00248">
    <property type="entry name" value="ANK"/>
    <property type="match status" value="2"/>
</dbReference>
<proteinExistence type="predicted"/>
<comment type="caution">
    <text evidence="5">The sequence shown here is derived from an EMBL/GenBank/DDBJ whole genome shotgun (WGS) entry which is preliminary data.</text>
</comment>
<dbReference type="Pfam" id="PF12796">
    <property type="entry name" value="Ank_2"/>
    <property type="match status" value="1"/>
</dbReference>
<evidence type="ECO:0000313" key="5">
    <source>
        <dbReference type="EMBL" id="KAK7755384.1"/>
    </source>
</evidence>
<evidence type="ECO:0000313" key="6">
    <source>
        <dbReference type="Proteomes" id="UP001320420"/>
    </source>
</evidence>
<feature type="compositionally biased region" description="Polar residues" evidence="4">
    <location>
        <begin position="142"/>
        <end position="157"/>
    </location>
</feature>
<dbReference type="InterPro" id="IPR050745">
    <property type="entry name" value="Multifunctional_regulatory"/>
</dbReference>
<feature type="region of interest" description="Disordered" evidence="4">
    <location>
        <begin position="120"/>
        <end position="176"/>
    </location>
</feature>
<evidence type="ECO:0000256" key="4">
    <source>
        <dbReference type="SAM" id="MobiDB-lite"/>
    </source>
</evidence>
<dbReference type="Gene3D" id="1.25.40.20">
    <property type="entry name" value="Ankyrin repeat-containing domain"/>
    <property type="match status" value="1"/>
</dbReference>
<dbReference type="PANTHER" id="PTHR24189:SF50">
    <property type="entry name" value="ANKYRIN REPEAT AND SOCS BOX PROTEIN 2"/>
    <property type="match status" value="1"/>
</dbReference>
<keyword evidence="1" id="KW-0677">Repeat</keyword>
<dbReference type="PROSITE" id="PS50297">
    <property type="entry name" value="ANK_REP_REGION"/>
    <property type="match status" value="1"/>
</dbReference>
<dbReference type="PRINTS" id="PR01415">
    <property type="entry name" value="ANKYRIN"/>
</dbReference>
<gene>
    <name evidence="5" type="ORF">SLS62_002611</name>
</gene>
<dbReference type="InterPro" id="IPR036770">
    <property type="entry name" value="Ankyrin_rpt-contain_sf"/>
</dbReference>
<keyword evidence="2 3" id="KW-0040">ANK repeat</keyword>
<keyword evidence="6" id="KW-1185">Reference proteome</keyword>
<feature type="region of interest" description="Disordered" evidence="4">
    <location>
        <begin position="304"/>
        <end position="337"/>
    </location>
</feature>
<evidence type="ECO:0008006" key="7">
    <source>
        <dbReference type="Google" id="ProtNLM"/>
    </source>
</evidence>
<feature type="compositionally biased region" description="Polar residues" evidence="4">
    <location>
        <begin position="120"/>
        <end position="135"/>
    </location>
</feature>
<evidence type="ECO:0000256" key="2">
    <source>
        <dbReference type="ARBA" id="ARBA00023043"/>
    </source>
</evidence>
<evidence type="ECO:0000256" key="3">
    <source>
        <dbReference type="PROSITE-ProRule" id="PRU00023"/>
    </source>
</evidence>
<dbReference type="PANTHER" id="PTHR24189">
    <property type="entry name" value="MYOTROPHIN"/>
    <property type="match status" value="1"/>
</dbReference>
<reference evidence="5 6" key="1">
    <citation type="submission" date="2024-02" db="EMBL/GenBank/DDBJ databases">
        <title>De novo assembly and annotation of 12 fungi associated with fruit tree decline syndrome in Ontario, Canada.</title>
        <authorList>
            <person name="Sulman M."/>
            <person name="Ellouze W."/>
            <person name="Ilyukhin E."/>
        </authorList>
    </citation>
    <scope>NUCLEOTIDE SEQUENCE [LARGE SCALE GENOMIC DNA]</scope>
    <source>
        <strain evidence="5 6">M11/M66-122</strain>
    </source>
</reference>
<dbReference type="AlphaFoldDB" id="A0AAN9V6D2"/>
<dbReference type="SUPFAM" id="SSF48403">
    <property type="entry name" value="Ankyrin repeat"/>
    <property type="match status" value="1"/>
</dbReference>
<organism evidence="5 6">
    <name type="scientific">Diatrype stigma</name>
    <dbReference type="NCBI Taxonomy" id="117547"/>
    <lineage>
        <taxon>Eukaryota</taxon>
        <taxon>Fungi</taxon>
        <taxon>Dikarya</taxon>
        <taxon>Ascomycota</taxon>
        <taxon>Pezizomycotina</taxon>
        <taxon>Sordariomycetes</taxon>
        <taxon>Xylariomycetidae</taxon>
        <taxon>Xylariales</taxon>
        <taxon>Diatrypaceae</taxon>
        <taxon>Diatrype</taxon>
    </lineage>
</organism>
<name>A0AAN9V6D2_9PEZI</name>
<evidence type="ECO:0000256" key="1">
    <source>
        <dbReference type="ARBA" id="ARBA00022737"/>
    </source>
</evidence>
<feature type="repeat" description="ANK" evidence="3">
    <location>
        <begin position="217"/>
        <end position="249"/>
    </location>
</feature>
<dbReference type="InterPro" id="IPR002110">
    <property type="entry name" value="Ankyrin_rpt"/>
</dbReference>
<dbReference type="PROSITE" id="PS50088">
    <property type="entry name" value="ANK_REPEAT"/>
    <property type="match status" value="1"/>
</dbReference>
<protein>
    <recommendedName>
        <fullName evidence="7">Ankyrin</fullName>
    </recommendedName>
</protein>
<feature type="compositionally biased region" description="Basic residues" evidence="4">
    <location>
        <begin position="309"/>
        <end position="318"/>
    </location>
</feature>
<accession>A0AAN9V6D2</accession>
<dbReference type="EMBL" id="JAKJXP020000013">
    <property type="protein sequence ID" value="KAK7755384.1"/>
    <property type="molecule type" value="Genomic_DNA"/>
</dbReference>
<sequence length="351" mass="38639">MAEPVSSIVTLAIVSLQIIRKTTNFIQDSRVVDTLVQKLQGSLQNLGWLIEIVDRASREAKTAEDDPFVQMTLVRCRDLLENVQNDKNVSDRSSNLCGARLDPGLDHTLRKAATGSFETFSDAETANESTTQTKSTFDKTPSRSSTSDSWKTTTEPQVSRDDHACPSTDGELSKDQHAKLHSLVSASKFDDTPIEAMKEMLQNHSDSDGLVNATDEYGRTPLHLAARRGDVKLGQALLDHGADINARDSDFRHPHSVLDIALAANRYSFAKLLLGNGADEGSVLKAYQSRLREIKAAIEEEKEAEARKTKAKRNRSRGGAKILRGEKEKRGSNCGATSRSYTQDTLVNIVR</sequence>